<evidence type="ECO:0000313" key="2">
    <source>
        <dbReference type="Proteomes" id="UP000291485"/>
    </source>
</evidence>
<dbReference type="AlphaFoldDB" id="A0A4R0NZF6"/>
<protein>
    <submittedName>
        <fullName evidence="1">Uncharacterized protein</fullName>
    </submittedName>
</protein>
<dbReference type="EMBL" id="SJSN01000009">
    <property type="protein sequence ID" value="TCD08295.1"/>
    <property type="molecule type" value="Genomic_DNA"/>
</dbReference>
<evidence type="ECO:0000313" key="1">
    <source>
        <dbReference type="EMBL" id="TCD08295.1"/>
    </source>
</evidence>
<sequence>MTPNEWKAFVKIADVRALGNLTLDFEWKDGKVTTYKVYSLLPTKLKIRINGKMINITSQKS</sequence>
<organism evidence="1 2">
    <name type="scientific">Pedobacter frigidisoli</name>
    <dbReference type="NCBI Taxonomy" id="2530455"/>
    <lineage>
        <taxon>Bacteria</taxon>
        <taxon>Pseudomonadati</taxon>
        <taxon>Bacteroidota</taxon>
        <taxon>Sphingobacteriia</taxon>
        <taxon>Sphingobacteriales</taxon>
        <taxon>Sphingobacteriaceae</taxon>
        <taxon>Pedobacter</taxon>
    </lineage>
</organism>
<dbReference type="Gene3D" id="2.60.40.1180">
    <property type="entry name" value="Golgi alpha-mannosidase II"/>
    <property type="match status" value="1"/>
</dbReference>
<dbReference type="Proteomes" id="UP000291485">
    <property type="component" value="Unassembled WGS sequence"/>
</dbReference>
<reference evidence="1 2" key="1">
    <citation type="submission" date="2019-02" db="EMBL/GenBank/DDBJ databases">
        <title>Pedobacter sp. RP-3-11 sp. nov., isolated from Arctic soil.</title>
        <authorList>
            <person name="Dahal R.H."/>
        </authorList>
    </citation>
    <scope>NUCLEOTIDE SEQUENCE [LARGE SCALE GENOMIC DNA]</scope>
    <source>
        <strain evidence="1 2">RP-3-11</strain>
    </source>
</reference>
<name>A0A4R0NZF6_9SPHI</name>
<keyword evidence="2" id="KW-1185">Reference proteome</keyword>
<dbReference type="RefSeq" id="WP_131559383.1">
    <property type="nucleotide sequence ID" value="NZ_SJSN01000009.1"/>
</dbReference>
<gene>
    <name evidence="1" type="ORF">EZ449_12895</name>
</gene>
<accession>A0A4R0NZF6</accession>
<dbReference type="InterPro" id="IPR013780">
    <property type="entry name" value="Glyco_hydro_b"/>
</dbReference>
<proteinExistence type="predicted"/>
<comment type="caution">
    <text evidence="1">The sequence shown here is derived from an EMBL/GenBank/DDBJ whole genome shotgun (WGS) entry which is preliminary data.</text>
</comment>